<gene>
    <name evidence="1" type="ORF">IQ260_26360</name>
</gene>
<dbReference type="AlphaFoldDB" id="A0A928ZZ46"/>
<dbReference type="RefSeq" id="WP_193996052.1">
    <property type="nucleotide sequence ID" value="NZ_JADEXP010000384.1"/>
</dbReference>
<accession>A0A928ZZ46</accession>
<organism evidence="1 2">
    <name type="scientific">Leptolyngbya cf. ectocarpi LEGE 11479</name>
    <dbReference type="NCBI Taxonomy" id="1828722"/>
    <lineage>
        <taxon>Bacteria</taxon>
        <taxon>Bacillati</taxon>
        <taxon>Cyanobacteriota</taxon>
        <taxon>Cyanophyceae</taxon>
        <taxon>Leptolyngbyales</taxon>
        <taxon>Leptolyngbyaceae</taxon>
        <taxon>Leptolyngbya group</taxon>
        <taxon>Leptolyngbya</taxon>
    </lineage>
</organism>
<sequence>MTKHSLDETPEPGLQLPNAALAAVLLEPNTWHRRQVSSPPVDGYPRISKQSMGLGYCALPPAICHDLFVGG</sequence>
<name>A0A928ZZ46_LEPEC</name>
<protein>
    <submittedName>
        <fullName evidence="1">Uncharacterized protein</fullName>
    </submittedName>
</protein>
<evidence type="ECO:0000313" key="1">
    <source>
        <dbReference type="EMBL" id="MBE9070169.1"/>
    </source>
</evidence>
<proteinExistence type="predicted"/>
<comment type="caution">
    <text evidence="1">The sequence shown here is derived from an EMBL/GenBank/DDBJ whole genome shotgun (WGS) entry which is preliminary data.</text>
</comment>
<keyword evidence="2" id="KW-1185">Reference proteome</keyword>
<dbReference type="Proteomes" id="UP000615026">
    <property type="component" value="Unassembled WGS sequence"/>
</dbReference>
<reference evidence="1" key="1">
    <citation type="submission" date="2020-10" db="EMBL/GenBank/DDBJ databases">
        <authorList>
            <person name="Castelo-Branco R."/>
            <person name="Eusebio N."/>
            <person name="Adriana R."/>
            <person name="Vieira A."/>
            <person name="Brugerolle De Fraissinette N."/>
            <person name="Rezende De Castro R."/>
            <person name="Schneider M.P."/>
            <person name="Vasconcelos V."/>
            <person name="Leao P.N."/>
        </authorList>
    </citation>
    <scope>NUCLEOTIDE SEQUENCE</scope>
    <source>
        <strain evidence="1">LEGE 11479</strain>
    </source>
</reference>
<evidence type="ECO:0000313" key="2">
    <source>
        <dbReference type="Proteomes" id="UP000615026"/>
    </source>
</evidence>
<dbReference type="EMBL" id="JADEXP010000384">
    <property type="protein sequence ID" value="MBE9070169.1"/>
    <property type="molecule type" value="Genomic_DNA"/>
</dbReference>